<reference evidence="1 2" key="1">
    <citation type="submission" date="2016-10" db="EMBL/GenBank/DDBJ databases">
        <authorList>
            <person name="de Groot N.N."/>
        </authorList>
    </citation>
    <scope>NUCLEOTIDE SEQUENCE [LARGE SCALE GENOMIC DNA]</scope>
    <source>
        <strain evidence="1 2">DSM 43941</strain>
    </source>
</reference>
<dbReference type="EMBL" id="LT629758">
    <property type="protein sequence ID" value="SDT76591.1"/>
    <property type="molecule type" value="Genomic_DNA"/>
</dbReference>
<keyword evidence="2" id="KW-1185">Reference proteome</keyword>
<dbReference type="InterPro" id="IPR029060">
    <property type="entry name" value="PIN-like_dom_sf"/>
</dbReference>
<evidence type="ECO:0000313" key="2">
    <source>
        <dbReference type="Proteomes" id="UP000198688"/>
    </source>
</evidence>
<dbReference type="STRING" id="113562.SAMN04489716_7669"/>
<accession>A0A1H2D1H4</accession>
<dbReference type="SUPFAM" id="SSF88723">
    <property type="entry name" value="PIN domain-like"/>
    <property type="match status" value="1"/>
</dbReference>
<dbReference type="RefSeq" id="WP_092552580.1">
    <property type="nucleotide sequence ID" value="NZ_BOMJ01000037.1"/>
</dbReference>
<dbReference type="OrthoDB" id="3292949at2"/>
<protein>
    <recommendedName>
        <fullName evidence="3">PIN domain-containing protein</fullName>
    </recommendedName>
</protein>
<gene>
    <name evidence="1" type="ORF">SAMN04489716_7669</name>
</gene>
<name>A0A1H2D1H4_9ACTN</name>
<dbReference type="AlphaFoldDB" id="A0A1H2D1H4"/>
<dbReference type="Proteomes" id="UP000198688">
    <property type="component" value="Chromosome I"/>
</dbReference>
<evidence type="ECO:0000313" key="1">
    <source>
        <dbReference type="EMBL" id="SDT76591.1"/>
    </source>
</evidence>
<dbReference type="Gene3D" id="3.40.50.1010">
    <property type="entry name" value="5'-nuclease"/>
    <property type="match status" value="1"/>
</dbReference>
<proteinExistence type="predicted"/>
<organism evidence="1 2">
    <name type="scientific">Actinoplanes derwentensis</name>
    <dbReference type="NCBI Taxonomy" id="113562"/>
    <lineage>
        <taxon>Bacteria</taxon>
        <taxon>Bacillati</taxon>
        <taxon>Actinomycetota</taxon>
        <taxon>Actinomycetes</taxon>
        <taxon>Micromonosporales</taxon>
        <taxon>Micromonosporaceae</taxon>
        <taxon>Actinoplanes</taxon>
    </lineage>
</organism>
<sequence length="130" mass="14193">MSGTLLLDSEGLAKLYREDRTVVTLVRAAHEEGIRVVTTTMTLLEADYEKIHPARVKWVLSRIDVHDITRTVADQAGALLRDHRLHGHKYAIDAAFAAVARTVPAPATVLTSDPEDISLLCGPAVMVVKV</sequence>
<evidence type="ECO:0008006" key="3">
    <source>
        <dbReference type="Google" id="ProtNLM"/>
    </source>
</evidence>